<dbReference type="EMBL" id="JAIWQS010000005">
    <property type="protein sequence ID" value="KAJ8765788.1"/>
    <property type="molecule type" value="Genomic_DNA"/>
</dbReference>
<evidence type="ECO:0000256" key="1">
    <source>
        <dbReference type="ARBA" id="ARBA00004173"/>
    </source>
</evidence>
<dbReference type="GO" id="GO:0005739">
    <property type="term" value="C:mitochondrion"/>
    <property type="evidence" value="ECO:0007669"/>
    <property type="project" value="UniProtKB-SubCell"/>
</dbReference>
<comment type="similarity">
    <text evidence="2">Belongs to the OXR1 family.</text>
</comment>
<proteinExistence type="inferred from homology"/>
<evidence type="ECO:0000313" key="8">
    <source>
        <dbReference type="Proteomes" id="UP001159364"/>
    </source>
</evidence>
<dbReference type="AlphaFoldDB" id="A0AAV8THQ1"/>
<reference evidence="7 8" key="1">
    <citation type="submission" date="2021-09" db="EMBL/GenBank/DDBJ databases">
        <title>Genomic insights and catalytic innovation underlie evolution of tropane alkaloids biosynthesis.</title>
        <authorList>
            <person name="Wang Y.-J."/>
            <person name="Tian T."/>
            <person name="Huang J.-P."/>
            <person name="Huang S.-X."/>
        </authorList>
    </citation>
    <scope>NUCLEOTIDE SEQUENCE [LARGE SCALE GENOMIC DNA]</scope>
    <source>
        <strain evidence="7">KIB-2018</strain>
        <tissue evidence="7">Leaf</tissue>
    </source>
</reference>
<feature type="compositionally biased region" description="Basic and acidic residues" evidence="5">
    <location>
        <begin position="141"/>
        <end position="153"/>
    </location>
</feature>
<accession>A0AAV8THQ1</accession>
<dbReference type="PANTHER" id="PTHR23354">
    <property type="entry name" value="NUCLEOLAR PROTEIN 7/ESTROGEN RECEPTOR COACTIVATOR-RELATED"/>
    <property type="match status" value="1"/>
</dbReference>
<organism evidence="7 8">
    <name type="scientific">Erythroxylum novogranatense</name>
    <dbReference type="NCBI Taxonomy" id="1862640"/>
    <lineage>
        <taxon>Eukaryota</taxon>
        <taxon>Viridiplantae</taxon>
        <taxon>Streptophyta</taxon>
        <taxon>Embryophyta</taxon>
        <taxon>Tracheophyta</taxon>
        <taxon>Spermatophyta</taxon>
        <taxon>Magnoliopsida</taxon>
        <taxon>eudicotyledons</taxon>
        <taxon>Gunneridae</taxon>
        <taxon>Pentapetalae</taxon>
        <taxon>rosids</taxon>
        <taxon>fabids</taxon>
        <taxon>Malpighiales</taxon>
        <taxon>Erythroxylaceae</taxon>
        <taxon>Erythroxylum</taxon>
    </lineage>
</organism>
<evidence type="ECO:0000256" key="2">
    <source>
        <dbReference type="ARBA" id="ARBA00009540"/>
    </source>
</evidence>
<protein>
    <recommendedName>
        <fullName evidence="4">Oxidation resistance protein 1</fullName>
    </recommendedName>
</protein>
<evidence type="ECO:0000256" key="5">
    <source>
        <dbReference type="SAM" id="MobiDB-lite"/>
    </source>
</evidence>
<dbReference type="SMART" id="SM00584">
    <property type="entry name" value="TLDc"/>
    <property type="match status" value="1"/>
</dbReference>
<comment type="caution">
    <text evidence="7">The sequence shown here is derived from an EMBL/GenBank/DDBJ whole genome shotgun (WGS) entry which is preliminary data.</text>
</comment>
<evidence type="ECO:0000259" key="6">
    <source>
        <dbReference type="PROSITE" id="PS51886"/>
    </source>
</evidence>
<sequence>MGKQKSLRSKAVHFVSDITTVLLNPISDKPSKPHSRPPSATEEDSDSDRNQLDSIAEEYVHPVDGPDTSSFTAFLYSLLSSSESGNNEKTSEQSDDQAEFGGQPSEPLMRENGAKKSLFSRGKQSLRAIYQAARFSGYRSQESKGDSDSKATDESDDNDDRLEMHHVETMTEPVSLIDLPTTSEPSLLLSEKARRVLYTSLPALVQDRKWLLLYSTWRHGISLSTLYRRSMLWPGLSLLVVGDQKGAVFGGLVEAPLRPTNKRKYQGTNSTFVFTDIPGNPIIFRPTGANRYFTLCSTDYLAIGGGGHFALYLDGDLLNGSSSVSETYGNSCLAHSEDFEVKEVELWGFVYGSKYEEMLALSRTEAPGICRW</sequence>
<evidence type="ECO:0000256" key="3">
    <source>
        <dbReference type="ARBA" id="ARBA00023128"/>
    </source>
</evidence>
<feature type="domain" description="TLDc" evidence="6">
    <location>
        <begin position="187"/>
        <end position="350"/>
    </location>
</feature>
<feature type="region of interest" description="Disordered" evidence="5">
    <location>
        <begin position="82"/>
        <end position="110"/>
    </location>
</feature>
<gene>
    <name evidence="7" type="ORF">K2173_014910</name>
</gene>
<dbReference type="Pfam" id="PF07534">
    <property type="entry name" value="TLD"/>
    <property type="match status" value="1"/>
</dbReference>
<evidence type="ECO:0000313" key="7">
    <source>
        <dbReference type="EMBL" id="KAJ8765788.1"/>
    </source>
</evidence>
<keyword evidence="8" id="KW-1185">Reference proteome</keyword>
<evidence type="ECO:0000256" key="4">
    <source>
        <dbReference type="ARBA" id="ARBA00040604"/>
    </source>
</evidence>
<dbReference type="InterPro" id="IPR006571">
    <property type="entry name" value="TLDc_dom"/>
</dbReference>
<keyword evidence="3" id="KW-0496">Mitochondrion</keyword>
<feature type="region of interest" description="Disordered" evidence="5">
    <location>
        <begin position="137"/>
        <end position="160"/>
    </location>
</feature>
<comment type="subcellular location">
    <subcellularLocation>
        <location evidence="1">Mitochondrion</location>
    </subcellularLocation>
</comment>
<dbReference type="PANTHER" id="PTHR23354:SF62">
    <property type="entry name" value="MUSTARD, ISOFORM V"/>
    <property type="match status" value="1"/>
</dbReference>
<dbReference type="PROSITE" id="PS51886">
    <property type="entry name" value="TLDC"/>
    <property type="match status" value="1"/>
</dbReference>
<dbReference type="Proteomes" id="UP001159364">
    <property type="component" value="Linkage Group LG05"/>
</dbReference>
<name>A0AAV8THQ1_9ROSI</name>
<feature type="region of interest" description="Disordered" evidence="5">
    <location>
        <begin position="22"/>
        <end position="67"/>
    </location>
</feature>